<proteinExistence type="predicted"/>
<comment type="caution">
    <text evidence="3">The sequence shown here is derived from an EMBL/GenBank/DDBJ whole genome shotgun (WGS) entry which is preliminary data.</text>
</comment>
<dbReference type="Proteomes" id="UP000542353">
    <property type="component" value="Unassembled WGS sequence"/>
</dbReference>
<dbReference type="PANTHER" id="PTHR43540:SF15">
    <property type="entry name" value="BLR5631 PROTEIN"/>
    <property type="match status" value="1"/>
</dbReference>
<dbReference type="AlphaFoldDB" id="A0A7W8DZH3"/>
<evidence type="ECO:0000313" key="4">
    <source>
        <dbReference type="Proteomes" id="UP000542353"/>
    </source>
</evidence>
<name>A0A7W8DZH3_9BRAD</name>
<dbReference type="PANTHER" id="PTHR43540">
    <property type="entry name" value="PEROXYUREIDOACRYLATE/UREIDOACRYLATE AMIDOHYDROLASE-RELATED"/>
    <property type="match status" value="1"/>
</dbReference>
<reference evidence="3 4" key="1">
    <citation type="submission" date="2020-08" db="EMBL/GenBank/DDBJ databases">
        <title>Genomic Encyclopedia of Type Strains, Phase IV (KMG-IV): sequencing the most valuable type-strain genomes for metagenomic binning, comparative biology and taxonomic classification.</title>
        <authorList>
            <person name="Goeker M."/>
        </authorList>
    </citation>
    <scope>NUCLEOTIDE SEQUENCE [LARGE SCALE GENOMIC DNA]</scope>
    <source>
        <strain evidence="3 4">DSM 12706</strain>
    </source>
</reference>
<evidence type="ECO:0000259" key="2">
    <source>
        <dbReference type="Pfam" id="PF00857"/>
    </source>
</evidence>
<accession>A0A7W8DZH3</accession>
<feature type="domain" description="Isochorismatase-like" evidence="2">
    <location>
        <begin position="24"/>
        <end position="194"/>
    </location>
</feature>
<dbReference type="EMBL" id="JACHIH010000007">
    <property type="protein sequence ID" value="MBB5046881.1"/>
    <property type="molecule type" value="Genomic_DNA"/>
</dbReference>
<dbReference type="InterPro" id="IPR036380">
    <property type="entry name" value="Isochorismatase-like_sf"/>
</dbReference>
<evidence type="ECO:0000313" key="3">
    <source>
        <dbReference type="EMBL" id="MBB5046881.1"/>
    </source>
</evidence>
<dbReference type="GO" id="GO:0016787">
    <property type="term" value="F:hydrolase activity"/>
    <property type="evidence" value="ECO:0007669"/>
    <property type="project" value="UniProtKB-KW"/>
</dbReference>
<dbReference type="SUPFAM" id="SSF52499">
    <property type="entry name" value="Isochorismatase-like hydrolases"/>
    <property type="match status" value="1"/>
</dbReference>
<organism evidence="3 4">
    <name type="scientific">Rhodopseudomonas rhenobacensis</name>
    <dbReference type="NCBI Taxonomy" id="87461"/>
    <lineage>
        <taxon>Bacteria</taxon>
        <taxon>Pseudomonadati</taxon>
        <taxon>Pseudomonadota</taxon>
        <taxon>Alphaproteobacteria</taxon>
        <taxon>Hyphomicrobiales</taxon>
        <taxon>Nitrobacteraceae</taxon>
        <taxon>Rhodopseudomonas</taxon>
    </lineage>
</organism>
<protein>
    <submittedName>
        <fullName evidence="3">Nicotinamidase-related amidase</fullName>
    </submittedName>
</protein>
<evidence type="ECO:0000256" key="1">
    <source>
        <dbReference type="ARBA" id="ARBA00022801"/>
    </source>
</evidence>
<keyword evidence="1" id="KW-0378">Hydrolase</keyword>
<dbReference type="Pfam" id="PF00857">
    <property type="entry name" value="Isochorismatase"/>
    <property type="match status" value="1"/>
</dbReference>
<dbReference type="CDD" id="cd01014">
    <property type="entry name" value="nicotinamidase_related"/>
    <property type="match status" value="1"/>
</dbReference>
<keyword evidence="4" id="KW-1185">Reference proteome</keyword>
<gene>
    <name evidence="3" type="ORF">HNR60_001630</name>
</gene>
<dbReference type="Gene3D" id="3.40.50.850">
    <property type="entry name" value="Isochorismatase-like"/>
    <property type="match status" value="1"/>
</dbReference>
<sequence>MSTAKTLLQLAGADLNPAKLADATLVLIDIQNEYLEGPIAVDGAQAAVAAAAHLLKAARAAGTPIFHVAHQGKVGSLFDRIAPRGQLIDAVAPLAAETVVEKTLPNSFASTDLHALLSATGRKQLLLAGFMTHMCVSSTARAALDLGYRVTLVADACATRDLPDGQGGVVPAATLHKVALVELSDRFAVIAQTAAEID</sequence>
<dbReference type="InterPro" id="IPR000868">
    <property type="entry name" value="Isochorismatase-like_dom"/>
</dbReference>
<dbReference type="RefSeq" id="WP_184256389.1">
    <property type="nucleotide sequence ID" value="NZ_JACHIH010000007.1"/>
</dbReference>
<dbReference type="InterPro" id="IPR050272">
    <property type="entry name" value="Isochorismatase-like_hydrls"/>
</dbReference>